<dbReference type="AlphaFoldDB" id="A0A3B4TL34"/>
<dbReference type="Pfam" id="PF07686">
    <property type="entry name" value="V-set"/>
    <property type="match status" value="1"/>
</dbReference>
<dbReference type="GO" id="GO:0030424">
    <property type="term" value="C:axon"/>
    <property type="evidence" value="ECO:0007669"/>
    <property type="project" value="TreeGrafter"/>
</dbReference>
<evidence type="ECO:0000256" key="5">
    <source>
        <dbReference type="ARBA" id="ARBA00023136"/>
    </source>
</evidence>
<evidence type="ECO:0000256" key="6">
    <source>
        <dbReference type="ARBA" id="ARBA00023157"/>
    </source>
</evidence>
<feature type="compositionally biased region" description="Basic and acidic residues" evidence="9">
    <location>
        <begin position="275"/>
        <end position="291"/>
    </location>
</feature>
<dbReference type="STRING" id="41447.ENSSDUP00000006946"/>
<feature type="compositionally biased region" description="Polar residues" evidence="9">
    <location>
        <begin position="307"/>
        <end position="318"/>
    </location>
</feature>
<dbReference type="SUPFAM" id="SSF48726">
    <property type="entry name" value="Immunoglobulin"/>
    <property type="match status" value="1"/>
</dbReference>
<dbReference type="KEGG" id="sdu:111236709"/>
<dbReference type="PROSITE" id="PS50835">
    <property type="entry name" value="IG_LIKE"/>
    <property type="match status" value="1"/>
</dbReference>
<keyword evidence="2 10" id="KW-0812">Transmembrane</keyword>
<evidence type="ECO:0000256" key="9">
    <source>
        <dbReference type="SAM" id="MobiDB-lite"/>
    </source>
</evidence>
<dbReference type="OMA" id="HHRTKSH"/>
<name>A0A3B4TL34_SERDU</name>
<dbReference type="GO" id="GO:0150079">
    <property type="term" value="P:negative regulation of neuroinflammatory response"/>
    <property type="evidence" value="ECO:0007669"/>
    <property type="project" value="TreeGrafter"/>
</dbReference>
<organism evidence="13 14">
    <name type="scientific">Seriola dumerili</name>
    <name type="common">Greater amberjack</name>
    <name type="synonym">Caranx dumerili</name>
    <dbReference type="NCBI Taxonomy" id="41447"/>
    <lineage>
        <taxon>Eukaryota</taxon>
        <taxon>Metazoa</taxon>
        <taxon>Chordata</taxon>
        <taxon>Craniata</taxon>
        <taxon>Vertebrata</taxon>
        <taxon>Euteleostomi</taxon>
        <taxon>Actinopterygii</taxon>
        <taxon>Neopterygii</taxon>
        <taxon>Teleostei</taxon>
        <taxon>Neoteleostei</taxon>
        <taxon>Acanthomorphata</taxon>
        <taxon>Carangaria</taxon>
        <taxon>Carangiformes</taxon>
        <taxon>Carangidae</taxon>
        <taxon>Seriola</taxon>
    </lineage>
</organism>
<comment type="subcellular location">
    <subcellularLocation>
        <location evidence="1">Membrane</location>
        <topology evidence="1">Single-pass membrane protein</topology>
    </subcellularLocation>
</comment>
<dbReference type="PANTHER" id="PTHR46841:SF7">
    <property type="entry name" value="IG-LIKE DOMAIN-CONTAINING PROTEIN"/>
    <property type="match status" value="1"/>
</dbReference>
<dbReference type="GeneID" id="111236709"/>
<keyword evidence="14" id="KW-1185">Reference proteome</keyword>
<evidence type="ECO:0000259" key="12">
    <source>
        <dbReference type="PROSITE" id="PS50835"/>
    </source>
</evidence>
<evidence type="ECO:0000256" key="10">
    <source>
        <dbReference type="SAM" id="Phobius"/>
    </source>
</evidence>
<dbReference type="InterPro" id="IPR007110">
    <property type="entry name" value="Ig-like_dom"/>
</dbReference>
<evidence type="ECO:0000256" key="3">
    <source>
        <dbReference type="ARBA" id="ARBA00022729"/>
    </source>
</evidence>
<evidence type="ECO:0000256" key="7">
    <source>
        <dbReference type="ARBA" id="ARBA00023180"/>
    </source>
</evidence>
<evidence type="ECO:0000313" key="13">
    <source>
        <dbReference type="Ensembl" id="ENSSDUP00000006946.1"/>
    </source>
</evidence>
<feature type="chain" id="PRO_5017423876" evidence="11">
    <location>
        <begin position="22"/>
        <end position="332"/>
    </location>
</feature>
<dbReference type="InterPro" id="IPR047164">
    <property type="entry name" value="OX2G-like"/>
</dbReference>
<keyword evidence="8" id="KW-0393">Immunoglobulin domain</keyword>
<sequence>MSNGAFLQGCFMLTLLSEGLTAVIQTQQTVVAAVGGEACFSCQLMQHKEVLQVTWQKVLPEGEKNLATYSKYFGQRVNSGFQGKLEIKNVGMQNCSIVIREVTEQDEGCYRCLFNTYPDGALTGRTCLMLYELHEPILHVRESNSTQESLVSCSATGRPAPTLTLNVTQPHLHFSRYNTVSVHNSNGTVTVTTTAVLSGFRDNSAQVGCAVRVLSGHKEVFMMIPEVKQTSADDFTLSVVLACVGVAAVIIIIFLIIIINILLKHKCRNSLSQGDSERNKTPQRTIKDAPENKTPLIKQENEHVRQRTGTSTKKSLNSVHLKPSDLTPKRLF</sequence>
<keyword evidence="4 10" id="KW-1133">Transmembrane helix</keyword>
<evidence type="ECO:0000256" key="11">
    <source>
        <dbReference type="SAM" id="SignalP"/>
    </source>
</evidence>
<feature type="domain" description="Ig-like" evidence="12">
    <location>
        <begin position="21"/>
        <end position="123"/>
    </location>
</feature>
<reference evidence="13" key="1">
    <citation type="submission" date="2025-08" db="UniProtKB">
        <authorList>
            <consortium name="Ensembl"/>
        </authorList>
    </citation>
    <scope>IDENTIFICATION</scope>
</reference>
<protein>
    <submittedName>
        <fullName evidence="13">OX-2 membrane glycoprotein-like</fullName>
    </submittedName>
</protein>
<dbReference type="RefSeq" id="XP_022621268.1">
    <property type="nucleotide sequence ID" value="XM_022765547.1"/>
</dbReference>
<evidence type="ECO:0000256" key="4">
    <source>
        <dbReference type="ARBA" id="ARBA00022989"/>
    </source>
</evidence>
<dbReference type="InterPro" id="IPR013106">
    <property type="entry name" value="Ig_V-set"/>
</dbReference>
<dbReference type="GO" id="GO:0016020">
    <property type="term" value="C:membrane"/>
    <property type="evidence" value="ECO:0007669"/>
    <property type="project" value="UniProtKB-SubCell"/>
</dbReference>
<dbReference type="GO" id="GO:0098632">
    <property type="term" value="F:cell-cell adhesion mediator activity"/>
    <property type="evidence" value="ECO:0007669"/>
    <property type="project" value="InterPro"/>
</dbReference>
<keyword evidence="5 10" id="KW-0472">Membrane</keyword>
<feature type="transmembrane region" description="Helical" evidence="10">
    <location>
        <begin position="235"/>
        <end position="263"/>
    </location>
</feature>
<dbReference type="PANTHER" id="PTHR46841">
    <property type="entry name" value="OX-2 MEMBRANE GLYCOPROTEIN"/>
    <property type="match status" value="1"/>
</dbReference>
<keyword evidence="3 11" id="KW-0732">Signal</keyword>
<accession>A0A3B4TL34</accession>
<dbReference type="Proteomes" id="UP000261420">
    <property type="component" value="Unplaced"/>
</dbReference>
<proteinExistence type="predicted"/>
<keyword evidence="7" id="KW-0325">Glycoprotein</keyword>
<dbReference type="Gene3D" id="2.60.40.10">
    <property type="entry name" value="Immunoglobulins"/>
    <property type="match status" value="2"/>
</dbReference>
<feature type="region of interest" description="Disordered" evidence="9">
    <location>
        <begin position="271"/>
        <end position="332"/>
    </location>
</feature>
<dbReference type="GeneTree" id="ENSGT00530000063970"/>
<dbReference type="GO" id="GO:0009986">
    <property type="term" value="C:cell surface"/>
    <property type="evidence" value="ECO:0007669"/>
    <property type="project" value="TreeGrafter"/>
</dbReference>
<dbReference type="InterPro" id="IPR013783">
    <property type="entry name" value="Ig-like_fold"/>
</dbReference>
<evidence type="ECO:0000313" key="14">
    <source>
        <dbReference type="Proteomes" id="UP000261420"/>
    </source>
</evidence>
<dbReference type="GO" id="GO:0043025">
    <property type="term" value="C:neuronal cell body"/>
    <property type="evidence" value="ECO:0007669"/>
    <property type="project" value="TreeGrafter"/>
</dbReference>
<dbReference type="InterPro" id="IPR003599">
    <property type="entry name" value="Ig_sub"/>
</dbReference>
<reference evidence="13" key="2">
    <citation type="submission" date="2025-09" db="UniProtKB">
        <authorList>
            <consortium name="Ensembl"/>
        </authorList>
    </citation>
    <scope>IDENTIFICATION</scope>
</reference>
<evidence type="ECO:0000256" key="2">
    <source>
        <dbReference type="ARBA" id="ARBA00022692"/>
    </source>
</evidence>
<dbReference type="Ensembl" id="ENSSDUT00000007078.1">
    <property type="protein sequence ID" value="ENSSDUP00000006946.1"/>
    <property type="gene ID" value="ENSSDUG00000005111.1"/>
</dbReference>
<dbReference type="InterPro" id="IPR036179">
    <property type="entry name" value="Ig-like_dom_sf"/>
</dbReference>
<dbReference type="GO" id="GO:0034113">
    <property type="term" value="P:heterotypic cell-cell adhesion"/>
    <property type="evidence" value="ECO:0007669"/>
    <property type="project" value="TreeGrafter"/>
</dbReference>
<dbReference type="SMART" id="SM00409">
    <property type="entry name" value="IG"/>
    <property type="match status" value="1"/>
</dbReference>
<evidence type="ECO:0000256" key="8">
    <source>
        <dbReference type="ARBA" id="ARBA00023319"/>
    </source>
</evidence>
<keyword evidence="6" id="KW-1015">Disulfide bond</keyword>
<feature type="signal peptide" evidence="11">
    <location>
        <begin position="1"/>
        <end position="21"/>
    </location>
</feature>
<evidence type="ECO:0000256" key="1">
    <source>
        <dbReference type="ARBA" id="ARBA00004167"/>
    </source>
</evidence>